<organism evidence="4">
    <name type="scientific">Timema shepardi</name>
    <name type="common">Walking stick</name>
    <dbReference type="NCBI Taxonomy" id="629360"/>
    <lineage>
        <taxon>Eukaryota</taxon>
        <taxon>Metazoa</taxon>
        <taxon>Ecdysozoa</taxon>
        <taxon>Arthropoda</taxon>
        <taxon>Hexapoda</taxon>
        <taxon>Insecta</taxon>
        <taxon>Pterygota</taxon>
        <taxon>Neoptera</taxon>
        <taxon>Polyneoptera</taxon>
        <taxon>Phasmatodea</taxon>
        <taxon>Timematodea</taxon>
        <taxon>Timematoidea</taxon>
        <taxon>Timematidae</taxon>
        <taxon>Timema</taxon>
    </lineage>
</organism>
<sequence>MREGLLFGNSEPRKNATLFCFSYEPVSRGRLPDAMKDKPDLATTDKCRPEQSVPERTPLFHKQGPPTRRDTRSVSSEQLISGCNLELVSSVLVSSPECTVSGNKCRSLYRPASVLSQVTSVGPCIVPRVYYLRLLSSVCCVSRPATQHAMRPPSIGHWSPTGVSRGLLPSPSPPGRGGYRVTSCGQREGTELLSCGQREGTELRPVARERVQSYVLWPEGGCRVTSCGQREGAELRPVARGRVQSYVLWPERGTELRPVAKGMVQSYVLWPERGTELRPVARERDERLHMTVRDRIVDGVAGGTKEEKPPPVHPTEIRTSISPSSAVEINTSALANYATENFEAVPYPKADYGKFYTGDSYIVLFTRVNKGTFSWDIHFWLGNETSQILFGGGADGALLAVGVGADKVNSSTKKLVDTRGKSHRQKSHRNAEALWCKWSTRDESGAAAILSVELDDSLGGAPVQYREVQEHESRLFLSHFASGVRYLAGGVASGFTHVDPDAVEKRLFQVKGKRNVRVRQVALNVSSMNKGDCFILDVGTDIYVYTGQNSKRTERLKAISAANQIRDQDHSGRARVHIIDSFSDAGEIAQFFEKLGSGSASEVAEEQVGGDDLEFERSQEAVVTLYKVSDDSGEMSMTKVGVKPLHQNQLNSSVSYILARYVRVGSVTLSGTRTPQARDKSQVKSDCFILDTVTSGIFVWIGKQCNKDEKVEAMRRAQRFLTSNNYPEWTTVSDAIDLATEQESKESSRMANHLRSSSTSVAGGRPPTKLDWDVSTPENR</sequence>
<feature type="region of interest" description="Disordered" evidence="2">
    <location>
        <begin position="32"/>
        <end position="75"/>
    </location>
</feature>
<dbReference type="PANTHER" id="PTHR11977:SF123">
    <property type="entry name" value="GELSOLIN"/>
    <property type="match status" value="1"/>
</dbReference>
<dbReference type="CDD" id="cd11289">
    <property type="entry name" value="gelsolin_S2_like"/>
    <property type="match status" value="1"/>
</dbReference>
<evidence type="ECO:0000259" key="3">
    <source>
        <dbReference type="Pfam" id="PF00626"/>
    </source>
</evidence>
<dbReference type="SMART" id="SM00262">
    <property type="entry name" value="GEL"/>
    <property type="match status" value="3"/>
</dbReference>
<feature type="region of interest" description="Disordered" evidence="2">
    <location>
        <begin position="743"/>
        <end position="780"/>
    </location>
</feature>
<feature type="domain" description="Gelsolin-like" evidence="3">
    <location>
        <begin position="686"/>
        <end position="732"/>
    </location>
</feature>
<feature type="domain" description="Gelsolin-like" evidence="3">
    <location>
        <begin position="515"/>
        <end position="578"/>
    </location>
</feature>
<dbReference type="PANTHER" id="PTHR11977">
    <property type="entry name" value="VILLIN"/>
    <property type="match status" value="1"/>
</dbReference>
<reference evidence="4" key="1">
    <citation type="submission" date="2020-11" db="EMBL/GenBank/DDBJ databases">
        <authorList>
            <person name="Tran Van P."/>
        </authorList>
    </citation>
    <scope>NUCLEOTIDE SEQUENCE</scope>
</reference>
<dbReference type="GO" id="GO:0015629">
    <property type="term" value="C:actin cytoskeleton"/>
    <property type="evidence" value="ECO:0007669"/>
    <property type="project" value="TreeGrafter"/>
</dbReference>
<dbReference type="EMBL" id="OC004182">
    <property type="protein sequence ID" value="CAD7264199.1"/>
    <property type="molecule type" value="Genomic_DNA"/>
</dbReference>
<gene>
    <name evidence="4" type="ORF">TSIB3V08_LOCUS8259</name>
</gene>
<dbReference type="Gene3D" id="3.40.20.10">
    <property type="entry name" value="Severin"/>
    <property type="match status" value="3"/>
</dbReference>
<dbReference type="CDD" id="cd11290">
    <property type="entry name" value="gelsolin_S1_like"/>
    <property type="match status" value="1"/>
</dbReference>
<dbReference type="GO" id="GO:0051014">
    <property type="term" value="P:actin filament severing"/>
    <property type="evidence" value="ECO:0007669"/>
    <property type="project" value="TreeGrafter"/>
</dbReference>
<evidence type="ECO:0000313" key="4">
    <source>
        <dbReference type="EMBL" id="CAD7264199.1"/>
    </source>
</evidence>
<evidence type="ECO:0000256" key="2">
    <source>
        <dbReference type="SAM" id="MobiDB-lite"/>
    </source>
</evidence>
<dbReference type="AlphaFoldDB" id="A0A7R9B316"/>
<proteinExistence type="predicted"/>
<protein>
    <recommendedName>
        <fullName evidence="3">Gelsolin-like domain-containing protein</fullName>
    </recommendedName>
</protein>
<dbReference type="GO" id="GO:0005546">
    <property type="term" value="F:phosphatidylinositol-4,5-bisphosphate binding"/>
    <property type="evidence" value="ECO:0007669"/>
    <property type="project" value="TreeGrafter"/>
</dbReference>
<dbReference type="SUPFAM" id="SSF55753">
    <property type="entry name" value="Actin depolymerizing proteins"/>
    <property type="match status" value="4"/>
</dbReference>
<dbReference type="GO" id="GO:0005737">
    <property type="term" value="C:cytoplasm"/>
    <property type="evidence" value="ECO:0007669"/>
    <property type="project" value="TreeGrafter"/>
</dbReference>
<dbReference type="GO" id="GO:0008154">
    <property type="term" value="P:actin polymerization or depolymerization"/>
    <property type="evidence" value="ECO:0007669"/>
    <property type="project" value="TreeGrafter"/>
</dbReference>
<dbReference type="InterPro" id="IPR029006">
    <property type="entry name" value="ADF-H/Gelsolin-like_dom_sf"/>
</dbReference>
<dbReference type="Pfam" id="PF00626">
    <property type="entry name" value="Gelsolin"/>
    <property type="match status" value="3"/>
</dbReference>
<accession>A0A7R9B316</accession>
<feature type="domain" description="Gelsolin-like" evidence="3">
    <location>
        <begin position="342"/>
        <end position="389"/>
    </location>
</feature>
<dbReference type="GO" id="GO:0051016">
    <property type="term" value="P:barbed-end actin filament capping"/>
    <property type="evidence" value="ECO:0007669"/>
    <property type="project" value="TreeGrafter"/>
</dbReference>
<keyword evidence="1" id="KW-0677">Repeat</keyword>
<evidence type="ECO:0000256" key="1">
    <source>
        <dbReference type="ARBA" id="ARBA00022737"/>
    </source>
</evidence>
<feature type="compositionally biased region" description="Basic and acidic residues" evidence="2">
    <location>
        <begin position="32"/>
        <end position="49"/>
    </location>
</feature>
<dbReference type="InterPro" id="IPR007123">
    <property type="entry name" value="Gelsolin-like_dom"/>
</dbReference>
<dbReference type="GO" id="GO:0051015">
    <property type="term" value="F:actin filament binding"/>
    <property type="evidence" value="ECO:0007669"/>
    <property type="project" value="InterPro"/>
</dbReference>
<dbReference type="InterPro" id="IPR007122">
    <property type="entry name" value="Villin/Gelsolin"/>
</dbReference>
<name>A0A7R9B316_TIMSH</name>